<dbReference type="AlphaFoldDB" id="A0A7W9BGN3"/>
<evidence type="ECO:0000259" key="1">
    <source>
        <dbReference type="Pfam" id="PF01370"/>
    </source>
</evidence>
<evidence type="ECO:0000313" key="3">
    <source>
        <dbReference type="Proteomes" id="UP000546200"/>
    </source>
</evidence>
<dbReference type="PANTHER" id="PTHR43245">
    <property type="entry name" value="BIFUNCTIONAL POLYMYXIN RESISTANCE PROTEIN ARNA"/>
    <property type="match status" value="1"/>
</dbReference>
<dbReference type="InterPro" id="IPR001509">
    <property type="entry name" value="Epimerase_deHydtase"/>
</dbReference>
<organism evidence="2 3">
    <name type="scientific">Sphingomonas aerophila</name>
    <dbReference type="NCBI Taxonomy" id="1344948"/>
    <lineage>
        <taxon>Bacteria</taxon>
        <taxon>Pseudomonadati</taxon>
        <taxon>Pseudomonadota</taxon>
        <taxon>Alphaproteobacteria</taxon>
        <taxon>Sphingomonadales</taxon>
        <taxon>Sphingomonadaceae</taxon>
        <taxon>Sphingomonas</taxon>
    </lineage>
</organism>
<sequence>MNRLQPPALVAITGVSGALGGVLARRLLADGFRVRALFRVRDDAWDSLPHAETVIGNLSDEQALARLTEGAAGVMHIAAMYRNDGPAEAFLEVNLHGTERLLRAAQKAGAERFVYCSTIGVHGSVELTPSDENAPLDPRDNYQESKMRAEAFCRAEVGRTATEIVIIRPCGIYGPGDTRMLKLFRMLAKGVFVQIGAGRSNFHPVYLDDLADGFVRAMTTPGIDGETFIIGGPNYMPLRAYIGTAAAALGVPPPRIKVPYAAVNVAARLCEALCNRIGVEPPLHRRRLTFFKHNRAFSIDHARELLGYDPQTDLAEGFRRTVEWYREQGLLR</sequence>
<dbReference type="Proteomes" id="UP000546200">
    <property type="component" value="Unassembled WGS sequence"/>
</dbReference>
<dbReference type="Gene3D" id="3.40.50.720">
    <property type="entry name" value="NAD(P)-binding Rossmann-like Domain"/>
    <property type="match status" value="1"/>
</dbReference>
<dbReference type="RefSeq" id="WP_184060506.1">
    <property type="nucleotide sequence ID" value="NZ_JACIJK010000016.1"/>
</dbReference>
<accession>A0A7W9BGN3</accession>
<gene>
    <name evidence="2" type="ORF">FHS94_003738</name>
</gene>
<dbReference type="SUPFAM" id="SSF51735">
    <property type="entry name" value="NAD(P)-binding Rossmann-fold domains"/>
    <property type="match status" value="1"/>
</dbReference>
<protein>
    <submittedName>
        <fullName evidence="2">Nucleoside-diphosphate-sugar epimerase</fullName>
    </submittedName>
</protein>
<proteinExistence type="predicted"/>
<dbReference type="Pfam" id="PF01370">
    <property type="entry name" value="Epimerase"/>
    <property type="match status" value="1"/>
</dbReference>
<evidence type="ECO:0000313" key="2">
    <source>
        <dbReference type="EMBL" id="MBB5716866.1"/>
    </source>
</evidence>
<reference evidence="2 3" key="1">
    <citation type="submission" date="2020-08" db="EMBL/GenBank/DDBJ databases">
        <title>Genomic Encyclopedia of Type Strains, Phase IV (KMG-IV): sequencing the most valuable type-strain genomes for metagenomic binning, comparative biology and taxonomic classification.</title>
        <authorList>
            <person name="Goeker M."/>
        </authorList>
    </citation>
    <scope>NUCLEOTIDE SEQUENCE [LARGE SCALE GENOMIC DNA]</scope>
    <source>
        <strain evidence="2 3">DSM 100044</strain>
    </source>
</reference>
<feature type="domain" description="NAD-dependent epimerase/dehydratase" evidence="1">
    <location>
        <begin position="10"/>
        <end position="231"/>
    </location>
</feature>
<name>A0A7W9BGN3_9SPHN</name>
<dbReference type="EMBL" id="JACIJK010000016">
    <property type="protein sequence ID" value="MBB5716866.1"/>
    <property type="molecule type" value="Genomic_DNA"/>
</dbReference>
<dbReference type="InterPro" id="IPR050177">
    <property type="entry name" value="Lipid_A_modif_metabolic_enz"/>
</dbReference>
<dbReference type="InterPro" id="IPR036291">
    <property type="entry name" value="NAD(P)-bd_dom_sf"/>
</dbReference>
<comment type="caution">
    <text evidence="2">The sequence shown here is derived from an EMBL/GenBank/DDBJ whole genome shotgun (WGS) entry which is preliminary data.</text>
</comment>
<keyword evidence="3" id="KW-1185">Reference proteome</keyword>